<dbReference type="SMART" id="SM00326">
    <property type="entry name" value="SH3"/>
    <property type="match status" value="1"/>
</dbReference>
<dbReference type="Gene3D" id="2.30.29.30">
    <property type="entry name" value="Pleckstrin-homology domain (PH domain)/Phosphotyrosine-binding domain (PTB)"/>
    <property type="match status" value="1"/>
</dbReference>
<feature type="compositionally biased region" description="Pro residues" evidence="11">
    <location>
        <begin position="774"/>
        <end position="783"/>
    </location>
</feature>
<evidence type="ECO:0000256" key="3">
    <source>
        <dbReference type="ARBA" id="ARBA00022490"/>
    </source>
</evidence>
<feature type="transmembrane region" description="Helical" evidence="12">
    <location>
        <begin position="1054"/>
        <end position="1074"/>
    </location>
</feature>
<dbReference type="SUPFAM" id="SSF48403">
    <property type="entry name" value="Ankyrin repeat"/>
    <property type="match status" value="1"/>
</dbReference>
<dbReference type="Gene3D" id="1.20.1270.60">
    <property type="entry name" value="Arfaptin homology (AH) domain/BAR domain"/>
    <property type="match status" value="1"/>
</dbReference>
<sequence>MLSISLSISLFLYIYIYLYLALSIYLSIYILLSLYIYLSISCSLYISIYLYLALSIYLSIYILLSLYILHVSNEAYLAENLERLSKNAYNKDQEEEIGEAFLKFSRVTKELSALMKNLITSLNNILLFPLDNFLKGELKGVKGDLKKPFDKASKEYESKFSKIEKEKKQQAKEVGMIRSEVSGPEIAEEMEKERKMFQLQACEYLIKVNEIRTKKGVDLLQHLVEYYQAQTTLFQDGIKTITHFSSFIDGLVGQLRKIKQRQDEERRQLIELRDVLKNSMSSFKEHAHHRLSGGSWIPSSCSSMSGYSLHQLQGNKSHGCEKTGYLLKKSEGRMRKVWQKRRCIIKDGTMSISHQDESKEPVRLNLLTCQVKLVPDDPGKKCFDLISSSKNRTYHFQADEEKEMEEWISVLNNAKEEVLLKAFQDNSNSTSISQRVRELTSSIIDRVKRLPGNQFCCDCGAPDPEWLSTNLGILICLECCGIHREVGVHISRTQSIVIDELGTSQLLLARVVGNSGFNDIMEAKLALDPSLKPKPTSGMNERREFIKAKYEQHKYAIQTCTDKEELKQDLQQAITSKDIFALLQVHAEGLELMSTLPKAEDDETSLHMAISQDDGNSLYMVDFIIQNSSISSLDKTTKDGNTALHLCAQLNKSECMKLLLRTKPDMATLANKAGQTALEIAKENNHQLCAELLKAALENRKDLFENVNIDWDLMIEEPVYQPECYSDDDIDGAPEYKKPRSRPSSVIGINETTAPASVSREGLNRDKVDLESGRPPPLPPPLNKPTTLLTPGLNQIGVAGGLPAQTNGTSLQSSAHSYNHSAQGGQSLPPLPPKKKPPAPIPPSGHTRNWSEPNASFLGHHRTPSDPPPSRPFPSNVENRNTVHVPVGTKLVLPKPPDTESVLPPPLPHPRSTRASSLNSAVYNNFLFFFFFPFLFSPFSFSVFPFFLFGFPLFSFRFFFSFLFSPFFFSFFFFSVFSPFLCFLFCFFFFLFLFSPPFLLFSPFSFLFSPPFLFCFSPFLFCFPPFSFMFPPFSFLPPFLFFPLFLFFPPLSFLPPLFFSSPFSVFFALFFSVFRPFSFLFFALFFLFFPFFFSVFFNSGPPLLLFFLPFSVFSPFCFPPFFFSFFLFRFVSVFSFVFLFCFFPFSFLFFPLFFSVFPLFLFCFPPFFSFLSPFFFFFFPFFFSFPLFFFSFPPFFLFCFPPFSFLFPLLFSFLFSLLFSFLFSLLFSFLFSLLFSFLFFPFFFFCFPLFLFCFPLFSFLFPPFSFLFFPPFFFSVFSLFLFCSPLFFSVFHLFSFPFSSVFSLFLFLSLLSFLLCLFLICFFLICFFLICFSLSVFFLICFPPYLFFPYLFFSLSVFFLICFFPYLFFPYLFFPYLFFSLSVFSLSVFFPYLFFFLICFFSFSVFFPFLFFFLFCFFSLSLLFIFFKSIFADLSFRSERSRSRDRIDPGGRVEDVRGKDLVTPPVPVPRIKKKTLARRRCRALYDCQADNDDELTFKEGEIILVIHEEEEEWWEGEIEGQPSRRGLFPTAITADGDCQPPQEHHLQQPPNSRDPSPSYLLSISSSSCQLHRDNVDHLGNQCLQQRTLVMATSDDQLTSYLCVTDGLCVVGDSDQV</sequence>
<evidence type="ECO:0000313" key="16">
    <source>
        <dbReference type="EMBL" id="CAE1281180.1"/>
    </source>
</evidence>
<feature type="transmembrane region" description="Helical" evidence="12">
    <location>
        <begin position="1000"/>
        <end position="1021"/>
    </location>
</feature>
<dbReference type="InterPro" id="IPR001452">
    <property type="entry name" value="SH3_domain"/>
</dbReference>
<dbReference type="Pfam" id="PF01412">
    <property type="entry name" value="ArfGap"/>
    <property type="match status" value="1"/>
</dbReference>
<feature type="compositionally biased region" description="Basic and acidic residues" evidence="11">
    <location>
        <begin position="762"/>
        <end position="772"/>
    </location>
</feature>
<feature type="transmembrane region" description="Helical" evidence="12">
    <location>
        <begin position="1103"/>
        <end position="1128"/>
    </location>
</feature>
<evidence type="ECO:0000256" key="7">
    <source>
        <dbReference type="ARBA" id="ARBA00023043"/>
    </source>
</evidence>
<keyword evidence="5" id="KW-0677">Repeat</keyword>
<dbReference type="InterPro" id="IPR043593">
    <property type="entry name" value="ASAP"/>
</dbReference>
<dbReference type="Gene3D" id="1.10.220.150">
    <property type="entry name" value="Arf GTPase activating protein"/>
    <property type="match status" value="1"/>
</dbReference>
<dbReference type="SMART" id="SM00105">
    <property type="entry name" value="ArfGap"/>
    <property type="match status" value="1"/>
</dbReference>
<feature type="domain" description="PH" evidence="14">
    <location>
        <begin position="319"/>
        <end position="416"/>
    </location>
</feature>
<name>A0A812CZT1_ACAPH</name>
<evidence type="ECO:0000256" key="5">
    <source>
        <dbReference type="ARBA" id="ARBA00022737"/>
    </source>
</evidence>
<dbReference type="GO" id="GO:0005096">
    <property type="term" value="F:GTPase activator activity"/>
    <property type="evidence" value="ECO:0007669"/>
    <property type="project" value="InterPro"/>
</dbReference>
<feature type="repeat" description="ANK" evidence="8">
    <location>
        <begin position="639"/>
        <end position="671"/>
    </location>
</feature>
<keyword evidence="12" id="KW-0812">Transmembrane</keyword>
<dbReference type="SUPFAM" id="SSF103657">
    <property type="entry name" value="BAR/IMD domain-like"/>
    <property type="match status" value="1"/>
</dbReference>
<dbReference type="PROSITE" id="PS50115">
    <property type="entry name" value="ARFGAP"/>
    <property type="match status" value="1"/>
</dbReference>
<dbReference type="Proteomes" id="UP000597762">
    <property type="component" value="Unassembled WGS sequence"/>
</dbReference>
<evidence type="ECO:0000259" key="13">
    <source>
        <dbReference type="PROSITE" id="PS50002"/>
    </source>
</evidence>
<dbReference type="InterPro" id="IPR011993">
    <property type="entry name" value="PH-like_dom_sf"/>
</dbReference>
<evidence type="ECO:0000256" key="6">
    <source>
        <dbReference type="ARBA" id="ARBA00022833"/>
    </source>
</evidence>
<feature type="transmembrane region" description="Helical" evidence="12">
    <location>
        <begin position="1233"/>
        <end position="1257"/>
    </location>
</feature>
<feature type="transmembrane region" description="Helical" evidence="12">
    <location>
        <begin position="1135"/>
        <end position="1168"/>
    </location>
</feature>
<dbReference type="Gene3D" id="1.25.40.20">
    <property type="entry name" value="Ankyrin repeat-containing domain"/>
    <property type="match status" value="1"/>
</dbReference>
<feature type="transmembrane region" description="Helical" evidence="12">
    <location>
        <begin position="1264"/>
        <end position="1282"/>
    </location>
</feature>
<dbReference type="CDD" id="cd13251">
    <property type="entry name" value="PH_ASAP"/>
    <property type="match status" value="1"/>
</dbReference>
<dbReference type="Gene3D" id="1.25.40.950">
    <property type="match status" value="1"/>
</dbReference>
<feature type="transmembrane region" description="Helical" evidence="12">
    <location>
        <begin position="1205"/>
        <end position="1227"/>
    </location>
</feature>
<dbReference type="Pfam" id="PF00169">
    <property type="entry name" value="PH"/>
    <property type="match status" value="1"/>
</dbReference>
<feature type="transmembrane region" description="Helical" evidence="12">
    <location>
        <begin position="926"/>
        <end position="954"/>
    </location>
</feature>
<evidence type="ECO:0000256" key="12">
    <source>
        <dbReference type="SAM" id="Phobius"/>
    </source>
</evidence>
<keyword evidence="7 8" id="KW-0040">ANK repeat</keyword>
<dbReference type="SMART" id="SM00233">
    <property type="entry name" value="PH"/>
    <property type="match status" value="1"/>
</dbReference>
<dbReference type="PROSITE" id="PS50002">
    <property type="entry name" value="SH3"/>
    <property type="match status" value="1"/>
</dbReference>
<keyword evidence="17" id="KW-1185">Reference proteome</keyword>
<feature type="transmembrane region" description="Helical" evidence="12">
    <location>
        <begin position="1028"/>
        <end position="1048"/>
    </location>
</feature>
<keyword evidence="3" id="KW-0963">Cytoplasm</keyword>
<dbReference type="InterPro" id="IPR001849">
    <property type="entry name" value="PH_domain"/>
</dbReference>
<evidence type="ECO:0000256" key="4">
    <source>
        <dbReference type="ARBA" id="ARBA00022723"/>
    </source>
</evidence>
<dbReference type="InterPro" id="IPR036028">
    <property type="entry name" value="SH3-like_dom_sf"/>
</dbReference>
<feature type="transmembrane region" description="Helical" evidence="12">
    <location>
        <begin position="1174"/>
        <end position="1198"/>
    </location>
</feature>
<keyword evidence="12" id="KW-1133">Transmembrane helix</keyword>
<dbReference type="GO" id="GO:0008270">
    <property type="term" value="F:zinc ion binding"/>
    <property type="evidence" value="ECO:0007669"/>
    <property type="project" value="UniProtKB-KW"/>
</dbReference>
<gene>
    <name evidence="16" type="ORF">SPHA_42727</name>
</gene>
<feature type="transmembrane region" description="Helical" evidence="12">
    <location>
        <begin position="1376"/>
        <end position="1403"/>
    </location>
</feature>
<proteinExistence type="predicted"/>
<keyword evidence="6" id="KW-0862">Zinc</keyword>
<evidence type="ECO:0000259" key="15">
    <source>
        <dbReference type="PROSITE" id="PS50115"/>
    </source>
</evidence>
<dbReference type="Pfam" id="PF12796">
    <property type="entry name" value="Ank_2"/>
    <property type="match status" value="1"/>
</dbReference>
<dbReference type="SUPFAM" id="SSF50729">
    <property type="entry name" value="PH domain-like"/>
    <property type="match status" value="1"/>
</dbReference>
<dbReference type="Gene3D" id="2.30.30.40">
    <property type="entry name" value="SH3 Domains"/>
    <property type="match status" value="1"/>
</dbReference>
<keyword evidence="12" id="KW-0472">Membrane</keyword>
<dbReference type="InterPro" id="IPR036770">
    <property type="entry name" value="Ankyrin_rpt-contain_sf"/>
</dbReference>
<keyword evidence="4" id="KW-0479">Metal-binding</keyword>
<dbReference type="Pfam" id="PF16746">
    <property type="entry name" value="BAR_3"/>
    <property type="match status" value="1"/>
</dbReference>
<dbReference type="InterPro" id="IPR037278">
    <property type="entry name" value="ARFGAP/RecO"/>
</dbReference>
<dbReference type="PANTHER" id="PTHR45854:SF3">
    <property type="entry name" value="ARFGAP WITH SH3 DOMAIN, ANK REPEAT AND PH DOMAIN-CONTAINING PROTEIN"/>
    <property type="match status" value="1"/>
</dbReference>
<dbReference type="SUPFAM" id="SSF50044">
    <property type="entry name" value="SH3-domain"/>
    <property type="match status" value="1"/>
</dbReference>
<feature type="region of interest" description="Disordered" evidence="11">
    <location>
        <begin position="1535"/>
        <end position="1558"/>
    </location>
</feature>
<feature type="domain" description="SH3" evidence="13">
    <location>
        <begin position="1476"/>
        <end position="1538"/>
    </location>
</feature>
<feature type="compositionally biased region" description="Low complexity" evidence="11">
    <location>
        <begin position="784"/>
        <end position="793"/>
    </location>
</feature>
<dbReference type="InterPro" id="IPR001164">
    <property type="entry name" value="ArfGAP_dom"/>
</dbReference>
<dbReference type="PROSITE" id="PS50003">
    <property type="entry name" value="PH_DOMAIN"/>
    <property type="match status" value="1"/>
</dbReference>
<comment type="subcellular location">
    <subcellularLocation>
        <location evidence="1">Cytoplasm</location>
    </subcellularLocation>
</comment>
<evidence type="ECO:0000256" key="2">
    <source>
        <dbReference type="ARBA" id="ARBA00022443"/>
    </source>
</evidence>
<evidence type="ECO:0000259" key="14">
    <source>
        <dbReference type="PROSITE" id="PS50003"/>
    </source>
</evidence>
<feature type="compositionally biased region" description="Low complexity" evidence="11">
    <location>
        <begin position="1547"/>
        <end position="1558"/>
    </location>
</feature>
<feature type="transmembrane region" description="Helical" evidence="12">
    <location>
        <begin position="12"/>
        <end position="36"/>
    </location>
</feature>
<dbReference type="InterPro" id="IPR004148">
    <property type="entry name" value="BAR_dom"/>
</dbReference>
<feature type="transmembrane region" description="Helical" evidence="12">
    <location>
        <begin position="1409"/>
        <end position="1436"/>
    </location>
</feature>
<evidence type="ECO:0000256" key="10">
    <source>
        <dbReference type="PROSITE-ProRule" id="PRU00288"/>
    </source>
</evidence>
<feature type="region of interest" description="Disordered" evidence="11">
    <location>
        <begin position="725"/>
        <end position="880"/>
    </location>
</feature>
<dbReference type="CDD" id="cd07604">
    <property type="entry name" value="BAR_ASAPs"/>
    <property type="match status" value="1"/>
</dbReference>
<reference evidence="16" key="1">
    <citation type="submission" date="2021-01" db="EMBL/GenBank/DDBJ databases">
        <authorList>
            <person name="Li R."/>
            <person name="Bekaert M."/>
        </authorList>
    </citation>
    <scope>NUCLEOTIDE SEQUENCE</scope>
    <source>
        <strain evidence="16">Farmed</strain>
    </source>
</reference>
<feature type="domain" description="Arf-GAP" evidence="15">
    <location>
        <begin position="441"/>
        <end position="565"/>
    </location>
</feature>
<dbReference type="GO" id="GO:0005737">
    <property type="term" value="C:cytoplasm"/>
    <property type="evidence" value="ECO:0007669"/>
    <property type="project" value="UniProtKB-SubCell"/>
</dbReference>
<dbReference type="InterPro" id="IPR027267">
    <property type="entry name" value="AH/BAR_dom_sf"/>
</dbReference>
<dbReference type="SUPFAM" id="SSF57863">
    <property type="entry name" value="ArfGap/RecO-like zinc finger"/>
    <property type="match status" value="1"/>
</dbReference>
<dbReference type="OrthoDB" id="435430at2759"/>
<dbReference type="SMART" id="SM00248">
    <property type="entry name" value="ANK"/>
    <property type="match status" value="3"/>
</dbReference>
<organism evidence="16 17">
    <name type="scientific">Acanthosepion pharaonis</name>
    <name type="common">Pharaoh cuttlefish</name>
    <name type="synonym">Sepia pharaonis</name>
    <dbReference type="NCBI Taxonomy" id="158019"/>
    <lineage>
        <taxon>Eukaryota</taxon>
        <taxon>Metazoa</taxon>
        <taxon>Spiralia</taxon>
        <taxon>Lophotrochozoa</taxon>
        <taxon>Mollusca</taxon>
        <taxon>Cephalopoda</taxon>
        <taxon>Coleoidea</taxon>
        <taxon>Decapodiformes</taxon>
        <taxon>Sepiida</taxon>
        <taxon>Sepiina</taxon>
        <taxon>Sepiidae</taxon>
        <taxon>Acanthosepion</taxon>
    </lineage>
</organism>
<evidence type="ECO:0000313" key="17">
    <source>
        <dbReference type="Proteomes" id="UP000597762"/>
    </source>
</evidence>
<comment type="caution">
    <text evidence="16">The sequence shown here is derived from an EMBL/GenBank/DDBJ whole genome shotgun (WGS) entry which is preliminary data.</text>
</comment>
<dbReference type="PROSITE" id="PS50088">
    <property type="entry name" value="ANK_REPEAT"/>
    <property type="match status" value="1"/>
</dbReference>
<feature type="transmembrane region" description="Helical" evidence="12">
    <location>
        <begin position="966"/>
        <end position="994"/>
    </location>
</feature>
<feature type="transmembrane region" description="Helical" evidence="12">
    <location>
        <begin position="1346"/>
        <end position="1369"/>
    </location>
</feature>
<dbReference type="Pfam" id="PF00018">
    <property type="entry name" value="SH3_1"/>
    <property type="match status" value="1"/>
</dbReference>
<evidence type="ECO:0000256" key="9">
    <source>
        <dbReference type="PROSITE-ProRule" id="PRU00192"/>
    </source>
</evidence>
<feature type="transmembrane region" description="Helical" evidence="12">
    <location>
        <begin position="1315"/>
        <end position="1340"/>
    </location>
</feature>
<evidence type="ECO:0000256" key="1">
    <source>
        <dbReference type="ARBA" id="ARBA00004496"/>
    </source>
</evidence>
<evidence type="ECO:0000256" key="11">
    <source>
        <dbReference type="SAM" id="MobiDB-lite"/>
    </source>
</evidence>
<keyword evidence="10" id="KW-0863">Zinc-finger</keyword>
<keyword evidence="2 9" id="KW-0728">SH3 domain</keyword>
<accession>A0A812CZT1</accession>
<dbReference type="PRINTS" id="PR00405">
    <property type="entry name" value="REVINTRACTNG"/>
</dbReference>
<dbReference type="InterPro" id="IPR037844">
    <property type="entry name" value="PH_ASAP"/>
</dbReference>
<dbReference type="InterPro" id="IPR002110">
    <property type="entry name" value="Ankyrin_rpt"/>
</dbReference>
<dbReference type="PANTHER" id="PTHR45854">
    <property type="entry name" value="ASAP FAMILY MEMBER"/>
    <property type="match status" value="1"/>
</dbReference>
<protein>
    <submittedName>
        <fullName evidence="16">ASAP</fullName>
    </submittedName>
</protein>
<dbReference type="CDD" id="cd08834">
    <property type="entry name" value="ArfGap_ASAP"/>
    <property type="match status" value="1"/>
</dbReference>
<evidence type="ECO:0000256" key="8">
    <source>
        <dbReference type="PROSITE-ProRule" id="PRU00023"/>
    </source>
</evidence>
<dbReference type="FunFam" id="2.30.29.30:FF:000322">
    <property type="entry name" value="Uncharacterized protein, isoform B"/>
    <property type="match status" value="1"/>
</dbReference>
<dbReference type="FunFam" id="1.25.40.20:FF:000006">
    <property type="entry name" value="Arf-GAP with SH3 domain, ANK repeat and PH domain-containing protein 2"/>
    <property type="match status" value="1"/>
</dbReference>
<dbReference type="EMBL" id="CAHIKZ030002101">
    <property type="protein sequence ID" value="CAE1281180.1"/>
    <property type="molecule type" value="Genomic_DNA"/>
</dbReference>
<feature type="transmembrane region" description="Helical" evidence="12">
    <location>
        <begin position="1079"/>
        <end position="1097"/>
    </location>
</feature>
<feature type="transmembrane region" description="Helical" evidence="12">
    <location>
        <begin position="48"/>
        <end position="69"/>
    </location>
</feature>
<feature type="compositionally biased region" description="Polar residues" evidence="11">
    <location>
        <begin position="804"/>
        <end position="826"/>
    </location>
</feature>
<dbReference type="InterPro" id="IPR038508">
    <property type="entry name" value="ArfGAP_dom_sf"/>
</dbReference>